<dbReference type="PROSITE" id="PS51412">
    <property type="entry name" value="MACPF_2"/>
    <property type="match status" value="1"/>
</dbReference>
<evidence type="ECO:0000256" key="2">
    <source>
        <dbReference type="SAM" id="SignalP"/>
    </source>
</evidence>
<evidence type="ECO:0000256" key="1">
    <source>
        <dbReference type="SAM" id="Phobius"/>
    </source>
</evidence>
<reference evidence="4" key="1">
    <citation type="submission" date="2022-06" db="EMBL/GenBank/DDBJ databases">
        <authorList>
            <person name="Berger JAMES D."/>
            <person name="Berger JAMES D."/>
        </authorList>
    </citation>
    <scope>NUCLEOTIDE SEQUENCE [LARGE SCALE GENOMIC DNA]</scope>
</reference>
<feature type="transmembrane region" description="Helical" evidence="1">
    <location>
        <begin position="779"/>
        <end position="806"/>
    </location>
</feature>
<dbReference type="AlphaFoldDB" id="A0AA85JKJ5"/>
<evidence type="ECO:0000313" key="5">
    <source>
        <dbReference type="WBParaSite" id="TREG1_24790.1"/>
    </source>
</evidence>
<accession>A0AA85JKJ5</accession>
<organism evidence="4 5">
    <name type="scientific">Trichobilharzia regenti</name>
    <name type="common">Nasal bird schistosome</name>
    <dbReference type="NCBI Taxonomy" id="157069"/>
    <lineage>
        <taxon>Eukaryota</taxon>
        <taxon>Metazoa</taxon>
        <taxon>Spiralia</taxon>
        <taxon>Lophotrochozoa</taxon>
        <taxon>Platyhelminthes</taxon>
        <taxon>Trematoda</taxon>
        <taxon>Digenea</taxon>
        <taxon>Strigeidida</taxon>
        <taxon>Schistosomatoidea</taxon>
        <taxon>Schistosomatidae</taxon>
        <taxon>Trichobilharzia</taxon>
    </lineage>
</organism>
<keyword evidence="1" id="KW-0472">Membrane</keyword>
<dbReference type="InterPro" id="IPR020864">
    <property type="entry name" value="MACPF"/>
</dbReference>
<keyword evidence="4" id="KW-1185">Reference proteome</keyword>
<proteinExistence type="predicted"/>
<keyword evidence="1" id="KW-1133">Transmembrane helix</keyword>
<sequence length="816" mass="91732">MSNSSVHINVLLLFIISLISNIESSVIRESSKGNLLDQKNTPNSMNKGCSLLPSQRYLSVLPGIGWDNLVNRERGPVIDVEQYTNCRTSADGHFLIPDDVIVQPLKNSEVKLTSEVYESISQCRSLTAYSINSALEGGYSFFRINGDFSFDKETLREKLSQKLGLIVQSEMRHNRYFVQQIPDPKLHSRFKNRLLDIAAYLERGNVTMESIELFNNGLIGNNLRDSTGTLTNDNFKSLSEGMNAFYLADLVVRDFGTHCINSIHAGAVLAKIDTLDTSSFNIKKEDRWKLGASASTSFANLFNFKLEGSTKSNTSIVENYENKITYSEIVTYGGPIIHMSSVNLSYWEADLDNQLVAIDRSGQPIYEIITDRSLPELPGNMILRLTATLKSAVERYYKANTIVGCMNPLSAFYDNEANVASTECDIQNANKLNSTLYLGGVFQKCVGPDDLCISEIIANPLTGDLTCPHGYMPVQLLPQQVRRCYSICNDKTWFKTPECTTNCAITESFWCSRDPSSDLLDINDSGYLFGGLYTDKEVNSLTKQFNCPQHYWPIALGRRMRICLSSDRELAGKYSLPFGGFYSCYSGNPLISLINNNNQTGKDDNLARTAFMSDGLRDQPQGRNSFIGNPQQQSRIDLATPPTSQGQEDISPFSGLFLQNENSQLFAALWPKRCPTGYTAHLASMEDICQVNYCVQANVLQEQRKRQLKRPPFVLPFSLDPHLFKLSDSDNFIGTSSDTLHDINGNMIKKVNGRWEEPDQYNENSNNYNNNGNSKRYQYAFTITLSTLLPINVILIIILSVILFYYTRQKRRLAAR</sequence>
<protein>
    <recommendedName>
        <fullName evidence="3">MACPF domain-containing protein</fullName>
    </recommendedName>
</protein>
<feature type="signal peptide" evidence="2">
    <location>
        <begin position="1"/>
        <end position="24"/>
    </location>
</feature>
<reference evidence="5" key="2">
    <citation type="submission" date="2023-11" db="UniProtKB">
        <authorList>
            <consortium name="WormBaseParasite"/>
        </authorList>
    </citation>
    <scope>IDENTIFICATION</scope>
</reference>
<feature type="domain" description="MACPF" evidence="3">
    <location>
        <begin position="35"/>
        <end position="400"/>
    </location>
</feature>
<dbReference type="Proteomes" id="UP000050795">
    <property type="component" value="Unassembled WGS sequence"/>
</dbReference>
<keyword evidence="2" id="KW-0732">Signal</keyword>
<dbReference type="SMART" id="SM00457">
    <property type="entry name" value="MACPF"/>
    <property type="match status" value="1"/>
</dbReference>
<evidence type="ECO:0000259" key="3">
    <source>
        <dbReference type="PROSITE" id="PS51412"/>
    </source>
</evidence>
<dbReference type="CDD" id="cd22579">
    <property type="entry name" value="MPEG1_P2"/>
    <property type="match status" value="1"/>
</dbReference>
<dbReference type="Pfam" id="PF01823">
    <property type="entry name" value="MACPF"/>
    <property type="match status" value="1"/>
</dbReference>
<dbReference type="WBParaSite" id="TREG1_24790.1">
    <property type="protein sequence ID" value="TREG1_24790.1"/>
    <property type="gene ID" value="TREG1_24790"/>
</dbReference>
<feature type="chain" id="PRO_5041658094" description="MACPF domain-containing protein" evidence="2">
    <location>
        <begin position="25"/>
        <end position="816"/>
    </location>
</feature>
<keyword evidence="1" id="KW-0812">Transmembrane</keyword>
<evidence type="ECO:0000313" key="4">
    <source>
        <dbReference type="Proteomes" id="UP000050795"/>
    </source>
</evidence>
<name>A0AA85JKJ5_TRIRE</name>